<accession>A0ACC2K3L0</accession>
<protein>
    <submittedName>
        <fullName evidence="1">Uncharacterized protein</fullName>
    </submittedName>
</protein>
<keyword evidence="2" id="KW-1185">Reference proteome</keyword>
<proteinExistence type="predicted"/>
<name>A0ACC2K3L0_PERAE</name>
<evidence type="ECO:0000313" key="1">
    <source>
        <dbReference type="EMBL" id="KAJ8615512.1"/>
    </source>
</evidence>
<comment type="caution">
    <text evidence="1">The sequence shown here is derived from an EMBL/GenBank/DDBJ whole genome shotgun (WGS) entry which is preliminary data.</text>
</comment>
<reference evidence="1 2" key="1">
    <citation type="journal article" date="2022" name="Hortic Res">
        <title>A haplotype resolved chromosomal level avocado genome allows analysis of novel avocado genes.</title>
        <authorList>
            <person name="Nath O."/>
            <person name="Fletcher S.J."/>
            <person name="Hayward A."/>
            <person name="Shaw L.M."/>
            <person name="Masouleh A.K."/>
            <person name="Furtado A."/>
            <person name="Henry R.J."/>
            <person name="Mitter N."/>
        </authorList>
    </citation>
    <scope>NUCLEOTIDE SEQUENCE [LARGE SCALE GENOMIC DNA]</scope>
    <source>
        <strain evidence="2">cv. Hass</strain>
    </source>
</reference>
<dbReference type="EMBL" id="CM056820">
    <property type="protein sequence ID" value="KAJ8615512.1"/>
    <property type="molecule type" value="Genomic_DNA"/>
</dbReference>
<evidence type="ECO:0000313" key="2">
    <source>
        <dbReference type="Proteomes" id="UP001234297"/>
    </source>
</evidence>
<dbReference type="Proteomes" id="UP001234297">
    <property type="component" value="Chromosome 12"/>
</dbReference>
<organism evidence="1 2">
    <name type="scientific">Persea americana</name>
    <name type="common">Avocado</name>
    <dbReference type="NCBI Taxonomy" id="3435"/>
    <lineage>
        <taxon>Eukaryota</taxon>
        <taxon>Viridiplantae</taxon>
        <taxon>Streptophyta</taxon>
        <taxon>Embryophyta</taxon>
        <taxon>Tracheophyta</taxon>
        <taxon>Spermatophyta</taxon>
        <taxon>Magnoliopsida</taxon>
        <taxon>Magnoliidae</taxon>
        <taxon>Laurales</taxon>
        <taxon>Lauraceae</taxon>
        <taxon>Persea</taxon>
    </lineage>
</organism>
<gene>
    <name evidence="1" type="ORF">MRB53_034884</name>
</gene>
<sequence length="265" mass="30586">MGRGNEGVVRRCRWGVCRGGEAAERWRGRDERGRERVVRSGGEQSWRGEMGREREGSRERGTVRSGCVWGVQAEKEKDGEEGKKRMKRGGVVVMQVQQRGEKKKGKRGREGKKEMREREGCRWVWWCCRGVEEEEGEGERRTGKGREEKHGEREREEGERGAEDQRGRENGKRETERWGKGRTGRVEEGGAQWGRGEKKERERGEAERVSERLGERERDGVQWVQEEGFCTGGKTGEVGGDEEIGWVEMDRSKADKVREMEDDGW</sequence>